<comment type="caution">
    <text evidence="1">The sequence shown here is derived from an EMBL/GenBank/DDBJ whole genome shotgun (WGS) entry which is preliminary data.</text>
</comment>
<organism evidence="1 2">
    <name type="scientific">Protopolystoma xenopodis</name>
    <dbReference type="NCBI Taxonomy" id="117903"/>
    <lineage>
        <taxon>Eukaryota</taxon>
        <taxon>Metazoa</taxon>
        <taxon>Spiralia</taxon>
        <taxon>Lophotrochozoa</taxon>
        <taxon>Platyhelminthes</taxon>
        <taxon>Monogenea</taxon>
        <taxon>Polyopisthocotylea</taxon>
        <taxon>Polystomatidea</taxon>
        <taxon>Polystomatidae</taxon>
        <taxon>Protopolystoma</taxon>
    </lineage>
</organism>
<evidence type="ECO:0000313" key="2">
    <source>
        <dbReference type="Proteomes" id="UP000784294"/>
    </source>
</evidence>
<gene>
    <name evidence="1" type="ORF">PXEA_LOCUS34005</name>
</gene>
<dbReference type="OrthoDB" id="10262320at2759"/>
<name>A0A3S5B505_9PLAT</name>
<dbReference type="Gene3D" id="1.20.120.230">
    <property type="entry name" value="Alpha-catenin/vinculin-like"/>
    <property type="match status" value="1"/>
</dbReference>
<dbReference type="GO" id="GO:0003779">
    <property type="term" value="F:actin binding"/>
    <property type="evidence" value="ECO:0007669"/>
    <property type="project" value="InterPro"/>
</dbReference>
<proteinExistence type="predicted"/>
<reference evidence="1" key="1">
    <citation type="submission" date="2018-11" db="EMBL/GenBank/DDBJ databases">
        <authorList>
            <consortium name="Pathogen Informatics"/>
        </authorList>
    </citation>
    <scope>NUCLEOTIDE SEQUENCE</scope>
</reference>
<keyword evidence="2" id="KW-1185">Reference proteome</keyword>
<dbReference type="EMBL" id="CAAALY010265430">
    <property type="protein sequence ID" value="VEL40565.1"/>
    <property type="molecule type" value="Genomic_DNA"/>
</dbReference>
<protein>
    <recommendedName>
        <fullName evidence="3">I/LWEQ domain-containing protein</fullName>
    </recommendedName>
</protein>
<dbReference type="SUPFAM" id="SSF109885">
    <property type="entry name" value="I/LWEQ domain"/>
    <property type="match status" value="1"/>
</dbReference>
<dbReference type="Proteomes" id="UP000784294">
    <property type="component" value="Unassembled WGS sequence"/>
</dbReference>
<accession>A0A3S5B505</accession>
<evidence type="ECO:0008006" key="3">
    <source>
        <dbReference type="Google" id="ProtNLM"/>
    </source>
</evidence>
<sequence length="254" mass="27000">MHEVAAATAALVKLAKSNAMLLDQEAASFMSAVAAVDAGDIGSKSIPQQHVAEWRVASKALHTGQARLIRSATVAGMAASNLVTCAKVVACTMHQPASMHQLKQSARQVGIAVHGLTESVTCLANDFADCGDQEFSVRRFQMAEELTNSGIKVHECLDRLLERLEEGSLQARQNPAVISLLQSAEQLPTHLGDGAALLAQADTLYRAAGSLAEDLCKLEVALACGLTREASLNRARSITEARQLLNRVSQVNFS</sequence>
<evidence type="ECO:0000313" key="1">
    <source>
        <dbReference type="EMBL" id="VEL40565.1"/>
    </source>
</evidence>
<dbReference type="AlphaFoldDB" id="A0A3S5B505"/>
<dbReference type="InterPro" id="IPR035964">
    <property type="entry name" value="I/LWEQ_dom_sf"/>
</dbReference>